<name>A0A0D0BB39_9AGAR</name>
<proteinExistence type="predicted"/>
<dbReference type="EMBL" id="KN834773">
    <property type="protein sequence ID" value="KIK60965.1"/>
    <property type="molecule type" value="Genomic_DNA"/>
</dbReference>
<gene>
    <name evidence="3" type="ORF">GYMLUDRAFT_73718</name>
</gene>
<protein>
    <recommendedName>
        <fullName evidence="2">DUF6534 domain-containing protein</fullName>
    </recommendedName>
</protein>
<feature type="domain" description="DUF6534" evidence="2">
    <location>
        <begin position="148"/>
        <end position="234"/>
    </location>
</feature>
<evidence type="ECO:0000313" key="3">
    <source>
        <dbReference type="EMBL" id="KIK60965.1"/>
    </source>
</evidence>
<keyword evidence="1" id="KW-0812">Transmembrane</keyword>
<dbReference type="OrthoDB" id="3270417at2759"/>
<keyword evidence="1" id="KW-0472">Membrane</keyword>
<dbReference type="AlphaFoldDB" id="A0A0D0BB39"/>
<evidence type="ECO:0000313" key="4">
    <source>
        <dbReference type="Proteomes" id="UP000053593"/>
    </source>
</evidence>
<feature type="transmembrane region" description="Helical" evidence="1">
    <location>
        <begin position="210"/>
        <end position="230"/>
    </location>
</feature>
<sequence length="297" mass="33227">MAESSIHISLNALFFEFVVGCVLFGAVLLESYRYFKTYQNDSSRQKFLVRFLFCLDAMHFAFSIHMAYHYLILNVGNPDTLATLRAVCLYLTRIYSLTRKTLLDRNLAVPILCAVVVIALIALGTNGIESILDFSEIKWVVYLAFGVSAAVDIAIAAIMMILLHRSITGIKRTDGVLCALTHYFFSTGLLTSLAALIYIVLYSVQSTTSLYLGMVFLISRLYAISFLELLHIRKQLREELDATIPFSLNSSSFEIKFNTKQTASNSLNASNSSASDTIPPSENFVSFIRHCVWQSIS</sequence>
<dbReference type="InterPro" id="IPR045339">
    <property type="entry name" value="DUF6534"/>
</dbReference>
<organism evidence="3 4">
    <name type="scientific">Collybiopsis luxurians FD-317 M1</name>
    <dbReference type="NCBI Taxonomy" id="944289"/>
    <lineage>
        <taxon>Eukaryota</taxon>
        <taxon>Fungi</taxon>
        <taxon>Dikarya</taxon>
        <taxon>Basidiomycota</taxon>
        <taxon>Agaricomycotina</taxon>
        <taxon>Agaricomycetes</taxon>
        <taxon>Agaricomycetidae</taxon>
        <taxon>Agaricales</taxon>
        <taxon>Marasmiineae</taxon>
        <taxon>Omphalotaceae</taxon>
        <taxon>Collybiopsis</taxon>
        <taxon>Collybiopsis luxurians</taxon>
    </lineage>
</organism>
<evidence type="ECO:0000259" key="2">
    <source>
        <dbReference type="Pfam" id="PF20152"/>
    </source>
</evidence>
<feature type="transmembrane region" description="Helical" evidence="1">
    <location>
        <begin position="12"/>
        <end position="35"/>
    </location>
</feature>
<keyword evidence="4" id="KW-1185">Reference proteome</keyword>
<keyword evidence="1" id="KW-1133">Transmembrane helix</keyword>
<dbReference type="Proteomes" id="UP000053593">
    <property type="component" value="Unassembled WGS sequence"/>
</dbReference>
<feature type="transmembrane region" description="Helical" evidence="1">
    <location>
        <begin position="47"/>
        <end position="68"/>
    </location>
</feature>
<dbReference type="PANTHER" id="PTHR40465:SF1">
    <property type="entry name" value="DUF6534 DOMAIN-CONTAINING PROTEIN"/>
    <property type="match status" value="1"/>
</dbReference>
<dbReference type="Pfam" id="PF20152">
    <property type="entry name" value="DUF6534"/>
    <property type="match status" value="1"/>
</dbReference>
<feature type="transmembrane region" description="Helical" evidence="1">
    <location>
        <begin position="183"/>
        <end position="204"/>
    </location>
</feature>
<feature type="transmembrane region" description="Helical" evidence="1">
    <location>
        <begin position="107"/>
        <end position="128"/>
    </location>
</feature>
<evidence type="ECO:0000256" key="1">
    <source>
        <dbReference type="SAM" id="Phobius"/>
    </source>
</evidence>
<feature type="transmembrane region" description="Helical" evidence="1">
    <location>
        <begin position="80"/>
        <end position="95"/>
    </location>
</feature>
<feature type="transmembrane region" description="Helical" evidence="1">
    <location>
        <begin position="140"/>
        <end position="163"/>
    </location>
</feature>
<reference evidence="3 4" key="1">
    <citation type="submission" date="2014-04" db="EMBL/GenBank/DDBJ databases">
        <title>Evolutionary Origins and Diversification of the Mycorrhizal Mutualists.</title>
        <authorList>
            <consortium name="DOE Joint Genome Institute"/>
            <consortium name="Mycorrhizal Genomics Consortium"/>
            <person name="Kohler A."/>
            <person name="Kuo A."/>
            <person name="Nagy L.G."/>
            <person name="Floudas D."/>
            <person name="Copeland A."/>
            <person name="Barry K.W."/>
            <person name="Cichocki N."/>
            <person name="Veneault-Fourrey C."/>
            <person name="LaButti K."/>
            <person name="Lindquist E.A."/>
            <person name="Lipzen A."/>
            <person name="Lundell T."/>
            <person name="Morin E."/>
            <person name="Murat C."/>
            <person name="Riley R."/>
            <person name="Ohm R."/>
            <person name="Sun H."/>
            <person name="Tunlid A."/>
            <person name="Henrissat B."/>
            <person name="Grigoriev I.V."/>
            <person name="Hibbett D.S."/>
            <person name="Martin F."/>
        </authorList>
    </citation>
    <scope>NUCLEOTIDE SEQUENCE [LARGE SCALE GENOMIC DNA]</scope>
    <source>
        <strain evidence="3 4">FD-317 M1</strain>
    </source>
</reference>
<accession>A0A0D0BB39</accession>
<dbReference type="HOGENOM" id="CLU_046025_5_3_1"/>
<dbReference type="PANTHER" id="PTHR40465">
    <property type="entry name" value="CHROMOSOME 1, WHOLE GENOME SHOTGUN SEQUENCE"/>
    <property type="match status" value="1"/>
</dbReference>